<dbReference type="Proteomes" id="UP000316079">
    <property type="component" value="Unassembled WGS sequence"/>
</dbReference>
<protein>
    <submittedName>
        <fullName evidence="1">Uncharacterized protein</fullName>
    </submittedName>
</protein>
<keyword evidence="2" id="KW-1185">Reference proteome</keyword>
<name>A0A553RPX2_9TELE</name>
<evidence type="ECO:0000313" key="2">
    <source>
        <dbReference type="Proteomes" id="UP000316079"/>
    </source>
</evidence>
<sequence length="122" mass="13347">MIMSPLEGPGPDICLASGFFPREKLMTLTGESQSRKILDTRNASLFKSSKTYYYAGFTQGEIQTCEMDGKTQTKNKMEEKVTNPLPGNPKANTISLLFTGLRVLLAKCVGVNVLLTVKALLV</sequence>
<dbReference type="OrthoDB" id="9945861at2759"/>
<reference evidence="1 2" key="1">
    <citation type="journal article" date="2019" name="Sci. Data">
        <title>Hybrid genome assembly and annotation of Danionella translucida.</title>
        <authorList>
            <person name="Kadobianskyi M."/>
            <person name="Schulze L."/>
            <person name="Schuelke M."/>
            <person name="Judkewitz B."/>
        </authorList>
    </citation>
    <scope>NUCLEOTIDE SEQUENCE [LARGE SCALE GENOMIC DNA]</scope>
    <source>
        <strain evidence="1 2">Bolton</strain>
    </source>
</reference>
<evidence type="ECO:0000313" key="1">
    <source>
        <dbReference type="EMBL" id="TRZ04226.1"/>
    </source>
</evidence>
<organism evidence="1 2">
    <name type="scientific">Danionella cerebrum</name>
    <dbReference type="NCBI Taxonomy" id="2873325"/>
    <lineage>
        <taxon>Eukaryota</taxon>
        <taxon>Metazoa</taxon>
        <taxon>Chordata</taxon>
        <taxon>Craniata</taxon>
        <taxon>Vertebrata</taxon>
        <taxon>Euteleostomi</taxon>
        <taxon>Actinopterygii</taxon>
        <taxon>Neopterygii</taxon>
        <taxon>Teleostei</taxon>
        <taxon>Ostariophysi</taxon>
        <taxon>Cypriniformes</taxon>
        <taxon>Danionidae</taxon>
        <taxon>Danioninae</taxon>
        <taxon>Danionella</taxon>
    </lineage>
</organism>
<dbReference type="EMBL" id="SRMA01000856">
    <property type="protein sequence ID" value="TRZ04226.1"/>
    <property type="molecule type" value="Genomic_DNA"/>
</dbReference>
<gene>
    <name evidence="1" type="ORF">DNTS_029918</name>
</gene>
<comment type="caution">
    <text evidence="1">The sequence shown here is derived from an EMBL/GenBank/DDBJ whole genome shotgun (WGS) entry which is preliminary data.</text>
</comment>
<dbReference type="AlphaFoldDB" id="A0A553RPX2"/>
<proteinExistence type="predicted"/>
<accession>A0A553RPX2</accession>